<keyword evidence="2" id="KW-0238">DNA-binding</keyword>
<dbReference type="Proteomes" id="UP000184097">
    <property type="component" value="Unassembled WGS sequence"/>
</dbReference>
<accession>A0A1M7RPZ4</accession>
<sequence>MAISYNGLWKLLIDKNMNKTDLMNEVKLSSGTIAKMSKGEPVSMLVLEKICDKLDCDFGDLVHFDKTDKAEDKMNGKI</sequence>
<evidence type="ECO:0000313" key="2">
    <source>
        <dbReference type="EMBL" id="SHN48437.1"/>
    </source>
</evidence>
<evidence type="ECO:0000259" key="1">
    <source>
        <dbReference type="Pfam" id="PF13443"/>
    </source>
</evidence>
<dbReference type="Gene3D" id="1.10.260.40">
    <property type="entry name" value="lambda repressor-like DNA-binding domains"/>
    <property type="match status" value="1"/>
</dbReference>
<dbReference type="InterPro" id="IPR010982">
    <property type="entry name" value="Lambda_DNA-bd_dom_sf"/>
</dbReference>
<dbReference type="InterPro" id="IPR001387">
    <property type="entry name" value="Cro/C1-type_HTH"/>
</dbReference>
<dbReference type="RefSeq" id="WP_072699988.1">
    <property type="nucleotide sequence ID" value="NZ_FRDH01000003.1"/>
</dbReference>
<reference evidence="2 3" key="1">
    <citation type="submission" date="2016-12" db="EMBL/GenBank/DDBJ databases">
        <authorList>
            <person name="Song W.-J."/>
            <person name="Kurnit D.M."/>
        </authorList>
    </citation>
    <scope>NUCLEOTIDE SEQUENCE [LARGE SCALE GENOMIC DNA]</scope>
    <source>
        <strain evidence="2 3">DSM 14810</strain>
    </source>
</reference>
<protein>
    <submittedName>
        <fullName evidence="2">DNA-binding transcriptional regulator, XRE family</fullName>
    </submittedName>
</protein>
<dbReference type="EMBL" id="FRDH01000003">
    <property type="protein sequence ID" value="SHN48437.1"/>
    <property type="molecule type" value="Genomic_DNA"/>
</dbReference>
<gene>
    <name evidence="2" type="ORF">SAMN02745247_00028</name>
</gene>
<dbReference type="SUPFAM" id="SSF47413">
    <property type="entry name" value="lambda repressor-like DNA-binding domains"/>
    <property type="match status" value="1"/>
</dbReference>
<proteinExistence type="predicted"/>
<dbReference type="Pfam" id="PF13443">
    <property type="entry name" value="HTH_26"/>
    <property type="match status" value="1"/>
</dbReference>
<feature type="domain" description="HTH cro/C1-type" evidence="1">
    <location>
        <begin position="8"/>
        <end position="65"/>
    </location>
</feature>
<name>A0A1M7RPZ4_9FIRM</name>
<dbReference type="GO" id="GO:0003677">
    <property type="term" value="F:DNA binding"/>
    <property type="evidence" value="ECO:0007669"/>
    <property type="project" value="UniProtKB-KW"/>
</dbReference>
<organism evidence="2 3">
    <name type="scientific">Butyrivibrio hungatei DSM 14810</name>
    <dbReference type="NCBI Taxonomy" id="1121132"/>
    <lineage>
        <taxon>Bacteria</taxon>
        <taxon>Bacillati</taxon>
        <taxon>Bacillota</taxon>
        <taxon>Clostridia</taxon>
        <taxon>Lachnospirales</taxon>
        <taxon>Lachnospiraceae</taxon>
        <taxon>Butyrivibrio</taxon>
    </lineage>
</organism>
<dbReference type="AlphaFoldDB" id="A0A1M7RPZ4"/>
<evidence type="ECO:0000313" key="3">
    <source>
        <dbReference type="Proteomes" id="UP000184097"/>
    </source>
</evidence>